<feature type="compositionally biased region" description="Low complexity" evidence="1">
    <location>
        <begin position="65"/>
        <end position="80"/>
    </location>
</feature>
<accession>A0AAU7X986</accession>
<dbReference type="Pfam" id="PF06676">
    <property type="entry name" value="DUF1178"/>
    <property type="match status" value="1"/>
</dbReference>
<feature type="region of interest" description="Disordered" evidence="1">
    <location>
        <begin position="52"/>
        <end position="84"/>
    </location>
</feature>
<protein>
    <submittedName>
        <fullName evidence="2">DUF1178 family protein</fullName>
    </submittedName>
</protein>
<gene>
    <name evidence="2" type="ORF">ABS361_21190</name>
</gene>
<dbReference type="AlphaFoldDB" id="A0AAU7X986"/>
<organism evidence="2">
    <name type="scientific">Methyloraptor flagellatus</name>
    <dbReference type="NCBI Taxonomy" id="3162530"/>
    <lineage>
        <taxon>Bacteria</taxon>
        <taxon>Pseudomonadati</taxon>
        <taxon>Pseudomonadota</taxon>
        <taxon>Alphaproteobacteria</taxon>
        <taxon>Hyphomicrobiales</taxon>
        <taxon>Ancalomicrobiaceae</taxon>
        <taxon>Methyloraptor</taxon>
    </lineage>
</organism>
<sequence>MIHYTLTCDSEHTFEGWFRSSADFDLQAKQGHVSCPLCGSTAVTRGLMAPNVQSGRARDERQEAARVPAPVPAEAPEGPRQMMMVPDPTQRAMLEALRELRQKITENATYVGDKFADEARRMHHGETEARGIYGEATPEEAASLAEEGIVFQPLPILPEDRN</sequence>
<evidence type="ECO:0000313" key="2">
    <source>
        <dbReference type="EMBL" id="XBY44494.1"/>
    </source>
</evidence>
<dbReference type="EMBL" id="CP158568">
    <property type="protein sequence ID" value="XBY44494.1"/>
    <property type="molecule type" value="Genomic_DNA"/>
</dbReference>
<dbReference type="KEGG" id="mflg:ABS361_21190"/>
<name>A0AAU7X986_9HYPH</name>
<dbReference type="InterPro" id="IPR009562">
    <property type="entry name" value="DUF1178"/>
</dbReference>
<dbReference type="PIRSF" id="PIRSF032131">
    <property type="entry name" value="UCP032131"/>
    <property type="match status" value="1"/>
</dbReference>
<proteinExistence type="predicted"/>
<dbReference type="RefSeq" id="WP_407049587.1">
    <property type="nucleotide sequence ID" value="NZ_CP158568.1"/>
</dbReference>
<evidence type="ECO:0000256" key="1">
    <source>
        <dbReference type="SAM" id="MobiDB-lite"/>
    </source>
</evidence>
<reference evidence="2" key="1">
    <citation type="submission" date="2024-06" db="EMBL/GenBank/DDBJ databases">
        <title>Methylostella associata gen. nov., sp. nov., a novel Ancalomicrobiaceae-affiliated facultatively methylotrophic bacteria that feed on methanotrophs of the genus Methylococcus.</title>
        <authorList>
            <person name="Saltykova V."/>
            <person name="Danilova O.V."/>
            <person name="Oshkin I.Y."/>
            <person name="Belova S.E."/>
            <person name="Pimenov N.V."/>
            <person name="Dedysh S.N."/>
        </authorList>
    </citation>
    <scope>NUCLEOTIDE SEQUENCE</scope>
    <source>
        <strain evidence="2">S20</strain>
    </source>
</reference>